<evidence type="ECO:0000256" key="2">
    <source>
        <dbReference type="ARBA" id="ARBA00022803"/>
    </source>
</evidence>
<dbReference type="OrthoDB" id="6014116at2"/>
<keyword evidence="8" id="KW-1185">Reference proteome</keyword>
<keyword evidence="4" id="KW-0812">Transmembrane</keyword>
<dbReference type="InterPro" id="IPR019734">
    <property type="entry name" value="TPR_rpt"/>
</dbReference>
<dbReference type="PROSITE" id="PS50005">
    <property type="entry name" value="TPR"/>
    <property type="match status" value="1"/>
</dbReference>
<dbReference type="InterPro" id="IPR035965">
    <property type="entry name" value="PAS-like_dom_sf"/>
</dbReference>
<keyword evidence="2 3" id="KW-0802">TPR repeat</keyword>
<dbReference type="RefSeq" id="WP_116649851.1">
    <property type="nucleotide sequence ID" value="NZ_QUZK01000018.1"/>
</dbReference>
<dbReference type="SUPFAM" id="SSF48452">
    <property type="entry name" value="TPR-like"/>
    <property type="match status" value="1"/>
</dbReference>
<accession>A0A3E1KBW4</accession>
<comment type="caution">
    <text evidence="7">The sequence shown here is derived from an EMBL/GenBank/DDBJ whole genome shotgun (WGS) entry which is preliminary data.</text>
</comment>
<dbReference type="PANTHER" id="PTHR45641:SF19">
    <property type="entry name" value="NEPHROCYSTIN-3"/>
    <property type="match status" value="1"/>
</dbReference>
<feature type="transmembrane region" description="Helical" evidence="4">
    <location>
        <begin position="417"/>
        <end position="438"/>
    </location>
</feature>
<evidence type="ECO:0000256" key="5">
    <source>
        <dbReference type="SAM" id="SignalP"/>
    </source>
</evidence>
<evidence type="ECO:0000256" key="1">
    <source>
        <dbReference type="ARBA" id="ARBA00022737"/>
    </source>
</evidence>
<organism evidence="7 8">
    <name type="scientific">Wenzhouxiangella sediminis</name>
    <dbReference type="NCBI Taxonomy" id="1792836"/>
    <lineage>
        <taxon>Bacteria</taxon>
        <taxon>Pseudomonadati</taxon>
        <taxon>Pseudomonadota</taxon>
        <taxon>Gammaproteobacteria</taxon>
        <taxon>Chromatiales</taxon>
        <taxon>Wenzhouxiangellaceae</taxon>
        <taxon>Wenzhouxiangella</taxon>
    </lineage>
</organism>
<dbReference type="SUPFAM" id="SSF55785">
    <property type="entry name" value="PYP-like sensor domain (PAS domain)"/>
    <property type="match status" value="1"/>
</dbReference>
<dbReference type="Gene3D" id="3.30.450.20">
    <property type="entry name" value="PAS domain"/>
    <property type="match status" value="1"/>
</dbReference>
<proteinExistence type="predicted"/>
<evidence type="ECO:0000256" key="3">
    <source>
        <dbReference type="PROSITE-ProRule" id="PRU00339"/>
    </source>
</evidence>
<keyword evidence="4" id="KW-0472">Membrane</keyword>
<evidence type="ECO:0000256" key="4">
    <source>
        <dbReference type="SAM" id="Phobius"/>
    </source>
</evidence>
<name>A0A3E1KBW4_9GAMM</name>
<dbReference type="Pfam" id="PF13176">
    <property type="entry name" value="TPR_7"/>
    <property type="match status" value="1"/>
</dbReference>
<dbReference type="CDD" id="cd22890">
    <property type="entry name" value="ChiS-DBD"/>
    <property type="match status" value="1"/>
</dbReference>
<dbReference type="InterPro" id="IPR011990">
    <property type="entry name" value="TPR-like_helical_dom_sf"/>
</dbReference>
<evidence type="ECO:0000313" key="7">
    <source>
        <dbReference type="EMBL" id="RFF31545.1"/>
    </source>
</evidence>
<keyword evidence="1" id="KW-0677">Repeat</keyword>
<sequence length="736" mass="82420">MSSLFAPFLLALISAVSGSEPTANAGDCVKARQQQSESAASVCRSALTLARERNDHSAALTALFQLAILAREAGRYAEAERLHAEIQRTPEFSGQWLNQYRLAREQGILAHVRRNSSSALTFFRGALALASQHDDPALIARSHNDLGNAYRHIGAHQEALDAYTTSLEMKRNLGEEQLGSTLNNIADLLTDLGDLGRAEDFYEQALTHHRRADAHHHVAHSTESLARLLAEQERGEEAMALAREAYATFQKMDRPPDEVRTAVQLAGIADGLERQKEVTRWLETARATATLSGIDLPPRWFSIQARRLAASGQADTALALLEGALEEASAWPGDRRLQILEQVADLHEETGDLEAALAWHRRYNTESLARAQRERDRELNRSRVLFEVSEKQREIERLAADNRMQDLELANQRNRSALIAIGGATGMGSILLVAVGLHRRRNRREAERRERLQQVIEGHKASARSLRTSREQLQQLLDLGTDALLSLDANDRIVFANQAACRLLELDSLPEDSTLDQLFGEGTWQRLQAERRDVAVTTGRGTELRLDLEPLNLEEELQVVNIRTPDQHPHAAEELIPLINRHFSRIQSFGSVLQAALEQGGIQGDLYQRWASIDGDLQLLSEQLQPVQQDIRGEFRQDLVELMAGSLETWERATGKTRVDLAESSGIWRVTIDEGRLRTRAMDRYLSLAQLPKQPRWREVLRTAYFVLGECAGEDDGRIEAGIEKVKRNARRLGLA</sequence>
<dbReference type="Gene3D" id="1.25.40.10">
    <property type="entry name" value="Tetratricopeptide repeat domain"/>
    <property type="match status" value="1"/>
</dbReference>
<dbReference type="Pfam" id="PF13424">
    <property type="entry name" value="TPR_12"/>
    <property type="match status" value="1"/>
</dbReference>
<evidence type="ECO:0000259" key="6">
    <source>
        <dbReference type="SMART" id="SM00091"/>
    </source>
</evidence>
<reference evidence="7 8" key="1">
    <citation type="submission" date="2018-08" db="EMBL/GenBank/DDBJ databases">
        <title>Wenzhouxiangella salilacus sp. nov., a novel bacterium isolated from a saline lake in Xinjiang Province, China.</title>
        <authorList>
            <person name="Han S."/>
        </authorList>
    </citation>
    <scope>NUCLEOTIDE SEQUENCE [LARGE SCALE GENOMIC DNA]</scope>
    <source>
        <strain evidence="7 8">XDB06</strain>
    </source>
</reference>
<dbReference type="InterPro" id="IPR000014">
    <property type="entry name" value="PAS"/>
</dbReference>
<dbReference type="Proteomes" id="UP000260351">
    <property type="component" value="Unassembled WGS sequence"/>
</dbReference>
<feature type="signal peptide" evidence="5">
    <location>
        <begin position="1"/>
        <end position="25"/>
    </location>
</feature>
<feature type="repeat" description="TPR" evidence="3">
    <location>
        <begin position="140"/>
        <end position="173"/>
    </location>
</feature>
<dbReference type="SMART" id="SM00028">
    <property type="entry name" value="TPR"/>
    <property type="match status" value="3"/>
</dbReference>
<dbReference type="PANTHER" id="PTHR45641">
    <property type="entry name" value="TETRATRICOPEPTIDE REPEAT PROTEIN (AFU_ORTHOLOGUE AFUA_6G03870)"/>
    <property type="match status" value="1"/>
</dbReference>
<keyword evidence="5" id="KW-0732">Signal</keyword>
<feature type="domain" description="PAS" evidence="6">
    <location>
        <begin position="471"/>
        <end position="536"/>
    </location>
</feature>
<dbReference type="SMART" id="SM00091">
    <property type="entry name" value="PAS"/>
    <property type="match status" value="1"/>
</dbReference>
<dbReference type="AlphaFoldDB" id="A0A3E1KBW4"/>
<keyword evidence="4" id="KW-1133">Transmembrane helix</keyword>
<protein>
    <submittedName>
        <fullName evidence="7">PAS domain-containing protein</fullName>
    </submittedName>
</protein>
<dbReference type="EMBL" id="QUZK01000018">
    <property type="protein sequence ID" value="RFF31545.1"/>
    <property type="molecule type" value="Genomic_DNA"/>
</dbReference>
<gene>
    <name evidence="7" type="ORF">DZC52_04080</name>
</gene>
<evidence type="ECO:0000313" key="8">
    <source>
        <dbReference type="Proteomes" id="UP000260351"/>
    </source>
</evidence>
<feature type="chain" id="PRO_5017803925" evidence="5">
    <location>
        <begin position="26"/>
        <end position="736"/>
    </location>
</feature>
<dbReference type="Pfam" id="PF13188">
    <property type="entry name" value="PAS_8"/>
    <property type="match status" value="1"/>
</dbReference>